<dbReference type="CDD" id="cd13854">
    <property type="entry name" value="CuRO_1_MaLCC_like"/>
    <property type="match status" value="1"/>
</dbReference>
<dbReference type="PANTHER" id="PTHR11709:SF87">
    <property type="entry name" value="LACCASE"/>
    <property type="match status" value="1"/>
</dbReference>
<dbReference type="AlphaFoldDB" id="A0AA38WP93"/>
<keyword evidence="6" id="KW-0560">Oxidoreductase</keyword>
<name>A0AA38WP93_9EURO</name>
<evidence type="ECO:0000256" key="1">
    <source>
        <dbReference type="ARBA" id="ARBA00000349"/>
    </source>
</evidence>
<protein>
    <recommendedName>
        <fullName evidence="4">laccase</fullName>
        <ecNumber evidence="4">1.10.3.2</ecNumber>
    </recommendedName>
</protein>
<dbReference type="CDD" id="cd13880">
    <property type="entry name" value="CuRO_2_MaLCC_like"/>
    <property type="match status" value="1"/>
</dbReference>
<dbReference type="FunFam" id="2.60.40.420:FF:000021">
    <property type="entry name" value="Extracellular dihydrogeodin oxidase/laccase"/>
    <property type="match status" value="1"/>
</dbReference>
<dbReference type="InterPro" id="IPR008972">
    <property type="entry name" value="Cupredoxin"/>
</dbReference>
<proteinExistence type="inferred from homology"/>
<keyword evidence="8" id="KW-0325">Glycoprotein</keyword>
<organism evidence="15 16">
    <name type="scientific">Cladophialophora chaetospira</name>
    <dbReference type="NCBI Taxonomy" id="386627"/>
    <lineage>
        <taxon>Eukaryota</taxon>
        <taxon>Fungi</taxon>
        <taxon>Dikarya</taxon>
        <taxon>Ascomycota</taxon>
        <taxon>Pezizomycotina</taxon>
        <taxon>Eurotiomycetes</taxon>
        <taxon>Chaetothyriomycetidae</taxon>
        <taxon>Chaetothyriales</taxon>
        <taxon>Herpotrichiellaceae</taxon>
        <taxon>Cladophialophora</taxon>
    </lineage>
</organism>
<evidence type="ECO:0000256" key="7">
    <source>
        <dbReference type="ARBA" id="ARBA00023008"/>
    </source>
</evidence>
<dbReference type="EMBL" id="JAPDRK010000030">
    <property type="protein sequence ID" value="KAJ9601942.1"/>
    <property type="molecule type" value="Genomic_DNA"/>
</dbReference>
<evidence type="ECO:0000313" key="15">
    <source>
        <dbReference type="EMBL" id="KAJ9601942.1"/>
    </source>
</evidence>
<dbReference type="InterPro" id="IPR045087">
    <property type="entry name" value="Cu-oxidase_fam"/>
</dbReference>
<dbReference type="InterPro" id="IPR033138">
    <property type="entry name" value="Cu_oxidase_CS"/>
</dbReference>
<feature type="chain" id="PRO_5041338821" description="laccase" evidence="11">
    <location>
        <begin position="18"/>
        <end position="724"/>
    </location>
</feature>
<dbReference type="InterPro" id="IPR001117">
    <property type="entry name" value="Cu-oxidase_2nd"/>
</dbReference>
<dbReference type="GO" id="GO:0052716">
    <property type="term" value="F:hydroquinone:oxygen oxidoreductase activity"/>
    <property type="evidence" value="ECO:0007669"/>
    <property type="project" value="UniProtKB-EC"/>
</dbReference>
<feature type="domain" description="Plastocyanin-like" evidence="13">
    <location>
        <begin position="539"/>
        <end position="651"/>
    </location>
</feature>
<dbReference type="Proteomes" id="UP001172673">
    <property type="component" value="Unassembled WGS sequence"/>
</dbReference>
<keyword evidence="5" id="KW-0479">Metal-binding</keyword>
<evidence type="ECO:0000256" key="11">
    <source>
        <dbReference type="SAM" id="SignalP"/>
    </source>
</evidence>
<accession>A0AA38WP93</accession>
<evidence type="ECO:0000313" key="16">
    <source>
        <dbReference type="Proteomes" id="UP001172673"/>
    </source>
</evidence>
<keyword evidence="16" id="KW-1185">Reference proteome</keyword>
<keyword evidence="7" id="KW-0186">Copper</keyword>
<dbReference type="Pfam" id="PF07732">
    <property type="entry name" value="Cu-oxidase_3"/>
    <property type="match status" value="1"/>
</dbReference>
<comment type="caution">
    <text evidence="15">The sequence shown here is derived from an EMBL/GenBank/DDBJ whole genome shotgun (WGS) entry which is preliminary data.</text>
</comment>
<sequence>MRSFIFVAAAAAGLATASETANWSSDVTVTATATRTHTFCPVTPVTTCDAADSTDVSGGHGGDAWYSHWQSQKSNFGLWEDWNTVSNTASTTTTSGSGPGPTSSYTTTTTSGSSTSCPTYTPPVNATDDICNSAADRSKWCDWKSIEDDYYEDYSTGVTREYTLEITNTTLVYDGTGPKLALAVNGQVPGPVIEANWGDILKVTVINKMADNSTSIHFHGIRQLGTNDQDGVPGITECGIAGNGGSRTYTWKASSYGTSWYHSHMFAQYGDGIRGPIVIHGPATANYDYDLGTVMIDDTYTNTAAAQAAVIAHFGPGGSFNTLFNGKNKNPDPVGPGGSPFSWGLKPCRKHLFRIINSSTQNSWIVSFDSHVMTVIAADFVPIVPYETTALYIANGQRYDVIVEADQIPGSYYVRAVIQTACPSGGANSGLGTANAIINYEGATPVEPISNTAITNVTANVCQDEPLASLVPYLKKTAGSATAFQASASTVPAGTITEVATNDDGTVFNWFINNAVINVNYSQPSLKTLAEHGSNDLLSNSIVLSQANQWVYFVIVNQFFVAHPLHIHGHDVSVLGQGVGIFTPDMISSLNFDNPTRRDTVMLQGSPAPGQPSGYTVIGFETDNPGAWLMHCHIAWHADGGLALQFIERPDEITTDVYVNADFENECSALSEYEASCPWGAKTSGQSGLKARGYSDTLDFGLWNGGSKMNVETHRKRYAHHHAH</sequence>
<evidence type="ECO:0000256" key="2">
    <source>
        <dbReference type="ARBA" id="ARBA00001935"/>
    </source>
</evidence>
<evidence type="ECO:0000256" key="5">
    <source>
        <dbReference type="ARBA" id="ARBA00022723"/>
    </source>
</evidence>
<dbReference type="EC" id="1.10.3.2" evidence="4"/>
<dbReference type="Pfam" id="PF00394">
    <property type="entry name" value="Cu-oxidase"/>
    <property type="match status" value="1"/>
</dbReference>
<dbReference type="PROSITE" id="PS00080">
    <property type="entry name" value="MULTICOPPER_OXIDASE2"/>
    <property type="match status" value="1"/>
</dbReference>
<feature type="compositionally biased region" description="Low complexity" evidence="10">
    <location>
        <begin position="90"/>
        <end position="118"/>
    </location>
</feature>
<feature type="domain" description="Plastocyanin-like" evidence="14">
    <location>
        <begin position="166"/>
        <end position="282"/>
    </location>
</feature>
<feature type="domain" description="Plastocyanin-like" evidence="12">
    <location>
        <begin position="294"/>
        <end position="443"/>
    </location>
</feature>
<comment type="catalytic activity">
    <reaction evidence="1">
        <text>4 hydroquinone + O2 = 4 benzosemiquinone + 2 H2O</text>
        <dbReference type="Rhea" id="RHEA:11276"/>
        <dbReference type="ChEBI" id="CHEBI:15377"/>
        <dbReference type="ChEBI" id="CHEBI:15379"/>
        <dbReference type="ChEBI" id="CHEBI:17594"/>
        <dbReference type="ChEBI" id="CHEBI:17977"/>
        <dbReference type="EC" id="1.10.3.2"/>
    </reaction>
</comment>
<comment type="cofactor">
    <cofactor evidence="2">
        <name>Cu cation</name>
        <dbReference type="ChEBI" id="CHEBI:23378"/>
    </cofactor>
</comment>
<evidence type="ECO:0000256" key="4">
    <source>
        <dbReference type="ARBA" id="ARBA00012297"/>
    </source>
</evidence>
<keyword evidence="9" id="KW-0439">Lignin degradation</keyword>
<evidence type="ECO:0000256" key="3">
    <source>
        <dbReference type="ARBA" id="ARBA00010609"/>
    </source>
</evidence>
<feature type="signal peptide" evidence="11">
    <location>
        <begin position="1"/>
        <end position="17"/>
    </location>
</feature>
<dbReference type="GO" id="GO:0005507">
    <property type="term" value="F:copper ion binding"/>
    <property type="evidence" value="ECO:0007669"/>
    <property type="project" value="InterPro"/>
</dbReference>
<dbReference type="CDD" id="cd13901">
    <property type="entry name" value="CuRO_3_MaLCC_like"/>
    <property type="match status" value="1"/>
</dbReference>
<dbReference type="GO" id="GO:0046274">
    <property type="term" value="P:lignin catabolic process"/>
    <property type="evidence" value="ECO:0007669"/>
    <property type="project" value="UniProtKB-KW"/>
</dbReference>
<evidence type="ECO:0000256" key="6">
    <source>
        <dbReference type="ARBA" id="ARBA00023002"/>
    </source>
</evidence>
<reference evidence="15" key="1">
    <citation type="submission" date="2022-10" db="EMBL/GenBank/DDBJ databases">
        <title>Culturing micro-colonial fungi from biological soil crusts in the Mojave desert and describing Neophaeococcomyces mojavensis, and introducing the new genera and species Taxawa tesnikishii.</title>
        <authorList>
            <person name="Kurbessoian T."/>
            <person name="Stajich J.E."/>
        </authorList>
    </citation>
    <scope>NUCLEOTIDE SEQUENCE</scope>
    <source>
        <strain evidence="15">TK_41</strain>
    </source>
</reference>
<comment type="similarity">
    <text evidence="3">Belongs to the multicopper oxidase family.</text>
</comment>
<feature type="region of interest" description="Disordered" evidence="10">
    <location>
        <begin position="89"/>
        <end position="118"/>
    </location>
</feature>
<dbReference type="Pfam" id="PF07731">
    <property type="entry name" value="Cu-oxidase_2"/>
    <property type="match status" value="1"/>
</dbReference>
<dbReference type="PANTHER" id="PTHR11709">
    <property type="entry name" value="MULTI-COPPER OXIDASE"/>
    <property type="match status" value="1"/>
</dbReference>
<dbReference type="Gene3D" id="2.60.40.420">
    <property type="entry name" value="Cupredoxins - blue copper proteins"/>
    <property type="match status" value="3"/>
</dbReference>
<gene>
    <name evidence="15" type="ORF">H2200_013501</name>
</gene>
<evidence type="ECO:0000259" key="13">
    <source>
        <dbReference type="Pfam" id="PF07731"/>
    </source>
</evidence>
<evidence type="ECO:0000256" key="10">
    <source>
        <dbReference type="SAM" id="MobiDB-lite"/>
    </source>
</evidence>
<evidence type="ECO:0000259" key="14">
    <source>
        <dbReference type="Pfam" id="PF07732"/>
    </source>
</evidence>
<evidence type="ECO:0000256" key="8">
    <source>
        <dbReference type="ARBA" id="ARBA00023180"/>
    </source>
</evidence>
<evidence type="ECO:0000256" key="9">
    <source>
        <dbReference type="ARBA" id="ARBA00023185"/>
    </source>
</evidence>
<dbReference type="PROSITE" id="PS00079">
    <property type="entry name" value="MULTICOPPER_OXIDASE1"/>
    <property type="match status" value="1"/>
</dbReference>
<evidence type="ECO:0000259" key="12">
    <source>
        <dbReference type="Pfam" id="PF00394"/>
    </source>
</evidence>
<dbReference type="InterPro" id="IPR002355">
    <property type="entry name" value="Cu_oxidase_Cu_BS"/>
</dbReference>
<dbReference type="InterPro" id="IPR011707">
    <property type="entry name" value="Cu-oxidase-like_N"/>
</dbReference>
<keyword evidence="11" id="KW-0732">Signal</keyword>
<dbReference type="InterPro" id="IPR011706">
    <property type="entry name" value="Cu-oxidase_C"/>
</dbReference>
<dbReference type="SUPFAM" id="SSF49503">
    <property type="entry name" value="Cupredoxins"/>
    <property type="match status" value="3"/>
</dbReference>